<sequence>MNDGASGPYQEQCESYFLLFVAPGRSSKTSNNTTLRTSSSYRISPDGPSCNMPAKKSDILARGVSNYSSVLSSATSSISQIVDLDALTPSTSTPLTSARANICPENRS</sequence>
<dbReference type="EMBL" id="JACSDZ010000024">
    <property type="protein sequence ID" value="KAF7379988.1"/>
    <property type="molecule type" value="Genomic_DNA"/>
</dbReference>
<organism evidence="2 3">
    <name type="scientific">Vespula germanica</name>
    <name type="common">German yellow jacket</name>
    <name type="synonym">Paravespula germanica</name>
    <dbReference type="NCBI Taxonomy" id="30212"/>
    <lineage>
        <taxon>Eukaryota</taxon>
        <taxon>Metazoa</taxon>
        <taxon>Ecdysozoa</taxon>
        <taxon>Arthropoda</taxon>
        <taxon>Hexapoda</taxon>
        <taxon>Insecta</taxon>
        <taxon>Pterygota</taxon>
        <taxon>Neoptera</taxon>
        <taxon>Endopterygota</taxon>
        <taxon>Hymenoptera</taxon>
        <taxon>Apocrita</taxon>
        <taxon>Aculeata</taxon>
        <taxon>Vespoidea</taxon>
        <taxon>Vespidae</taxon>
        <taxon>Vespinae</taxon>
        <taxon>Vespula</taxon>
    </lineage>
</organism>
<dbReference type="AlphaFoldDB" id="A0A834J158"/>
<evidence type="ECO:0000256" key="1">
    <source>
        <dbReference type="SAM" id="MobiDB-lite"/>
    </source>
</evidence>
<evidence type="ECO:0000313" key="2">
    <source>
        <dbReference type="EMBL" id="KAF7379988.1"/>
    </source>
</evidence>
<name>A0A834J158_VESGE</name>
<gene>
    <name evidence="2" type="ORF">HZH68_016936</name>
</gene>
<proteinExistence type="predicted"/>
<evidence type="ECO:0000313" key="3">
    <source>
        <dbReference type="Proteomes" id="UP000617340"/>
    </source>
</evidence>
<feature type="region of interest" description="Disordered" evidence="1">
    <location>
        <begin position="25"/>
        <end position="48"/>
    </location>
</feature>
<comment type="caution">
    <text evidence="2">The sequence shown here is derived from an EMBL/GenBank/DDBJ whole genome shotgun (WGS) entry which is preliminary data.</text>
</comment>
<protein>
    <submittedName>
        <fullName evidence="2">Uncharacterized protein</fullName>
    </submittedName>
</protein>
<reference evidence="2" key="1">
    <citation type="journal article" date="2020" name="G3 (Bethesda)">
        <title>High-Quality Assemblies for Three Invasive Social Wasps from the &lt;i&gt;Vespula&lt;/i&gt; Genus.</title>
        <authorList>
            <person name="Harrop T.W.R."/>
            <person name="Guhlin J."/>
            <person name="McLaughlin G.M."/>
            <person name="Permina E."/>
            <person name="Stockwell P."/>
            <person name="Gilligan J."/>
            <person name="Le Lec M.F."/>
            <person name="Gruber M.A.M."/>
            <person name="Quinn O."/>
            <person name="Lovegrove M."/>
            <person name="Duncan E.J."/>
            <person name="Remnant E.J."/>
            <person name="Van Eeckhoven J."/>
            <person name="Graham B."/>
            <person name="Knapp R.A."/>
            <person name="Langford K.W."/>
            <person name="Kronenberg Z."/>
            <person name="Press M.O."/>
            <person name="Eacker S.M."/>
            <person name="Wilson-Rankin E.E."/>
            <person name="Purcell J."/>
            <person name="Lester P.J."/>
            <person name="Dearden P.K."/>
        </authorList>
    </citation>
    <scope>NUCLEOTIDE SEQUENCE</scope>
    <source>
        <strain evidence="2">Linc-1</strain>
    </source>
</reference>
<keyword evidence="3" id="KW-1185">Reference proteome</keyword>
<accession>A0A834J158</accession>
<feature type="compositionally biased region" description="Low complexity" evidence="1">
    <location>
        <begin position="25"/>
        <end position="40"/>
    </location>
</feature>
<dbReference type="Proteomes" id="UP000617340">
    <property type="component" value="Unassembled WGS sequence"/>
</dbReference>
<feature type="region of interest" description="Disordered" evidence="1">
    <location>
        <begin position="89"/>
        <end position="108"/>
    </location>
</feature>